<comment type="caution">
    <text evidence="8">Lacks conserved residue(s) required for the propagation of feature annotation.</text>
</comment>
<evidence type="ECO:0000256" key="3">
    <source>
        <dbReference type="ARBA" id="ARBA00022598"/>
    </source>
</evidence>
<dbReference type="OrthoDB" id="9773087at2"/>
<dbReference type="RefSeq" id="WP_124946596.1">
    <property type="nucleotide sequence ID" value="NZ_BHVT01000037.1"/>
</dbReference>
<feature type="binding site" evidence="8">
    <location>
        <begin position="180"/>
        <end position="183"/>
    </location>
    <ligand>
        <name>ATP</name>
        <dbReference type="ChEBI" id="CHEBI:30616"/>
    </ligand>
</feature>
<proteinExistence type="inferred from homology"/>
<feature type="binding site" evidence="8">
    <location>
        <begin position="26"/>
        <end position="33"/>
    </location>
    <ligand>
        <name>ATP</name>
        <dbReference type="ChEBI" id="CHEBI:30616"/>
    </ligand>
</feature>
<feature type="active site" description="Proton donor" evidence="8">
    <location>
        <position position="33"/>
    </location>
</feature>
<comment type="function">
    <text evidence="8">Catalyzes the condensation of pantoate with beta-alanine in an ATP-dependent reaction via a pantoyl-adenylate intermediate.</text>
</comment>
<dbReference type="HAMAP" id="MF_00158">
    <property type="entry name" value="PanC"/>
    <property type="match status" value="1"/>
</dbReference>
<evidence type="ECO:0000313" key="10">
    <source>
        <dbReference type="Proteomes" id="UP000295367"/>
    </source>
</evidence>
<gene>
    <name evidence="8" type="primary">panC</name>
    <name evidence="9" type="ORF">EDC63_10884</name>
</gene>
<dbReference type="GO" id="GO:0015940">
    <property type="term" value="P:pantothenate biosynthetic process"/>
    <property type="evidence" value="ECO:0007669"/>
    <property type="project" value="UniProtKB-UniRule"/>
</dbReference>
<feature type="binding site" evidence="8">
    <location>
        <position position="149"/>
    </location>
    <ligand>
        <name>(R)-pantoate</name>
        <dbReference type="ChEBI" id="CHEBI:15980"/>
    </ligand>
</feature>
<dbReference type="InterPro" id="IPR014729">
    <property type="entry name" value="Rossmann-like_a/b/a_fold"/>
</dbReference>
<keyword evidence="6 8" id="KW-0067">ATP-binding</keyword>
<dbReference type="Proteomes" id="UP000295367">
    <property type="component" value="Unassembled WGS sequence"/>
</dbReference>
<feature type="binding site" evidence="8">
    <location>
        <begin position="143"/>
        <end position="146"/>
    </location>
    <ligand>
        <name>ATP</name>
        <dbReference type="ChEBI" id="CHEBI:30616"/>
    </ligand>
</feature>
<evidence type="ECO:0000256" key="6">
    <source>
        <dbReference type="ARBA" id="ARBA00022840"/>
    </source>
</evidence>
<dbReference type="InterPro" id="IPR003721">
    <property type="entry name" value="Pantoate_ligase"/>
</dbReference>
<keyword evidence="5 8" id="KW-0547">Nucleotide-binding</keyword>
<evidence type="ECO:0000256" key="7">
    <source>
        <dbReference type="ARBA" id="ARBA00048258"/>
    </source>
</evidence>
<dbReference type="AlphaFoldDB" id="A0A4R3Y2F0"/>
<evidence type="ECO:0000313" key="9">
    <source>
        <dbReference type="EMBL" id="TCV85876.1"/>
    </source>
</evidence>
<evidence type="ECO:0000256" key="5">
    <source>
        <dbReference type="ARBA" id="ARBA00022741"/>
    </source>
</evidence>
<dbReference type="FunFam" id="3.40.50.620:FF:000013">
    <property type="entry name" value="Pantothenate synthetase"/>
    <property type="match status" value="1"/>
</dbReference>
<evidence type="ECO:0000256" key="4">
    <source>
        <dbReference type="ARBA" id="ARBA00022655"/>
    </source>
</evidence>
<keyword evidence="3 8" id="KW-0436">Ligase</keyword>
<comment type="miscellaneous">
    <text evidence="8">The reaction proceeds by a bi uni uni bi ping pong mechanism.</text>
</comment>
<keyword evidence="8" id="KW-0963">Cytoplasm</keyword>
<name>A0A4R3Y2F0_9PROT</name>
<comment type="similarity">
    <text evidence="2 8">Belongs to the pantothenate synthetase family.</text>
</comment>
<dbReference type="PANTHER" id="PTHR21299">
    <property type="entry name" value="CYTIDYLATE KINASE/PANTOATE-BETA-ALANINE LIGASE"/>
    <property type="match status" value="1"/>
</dbReference>
<comment type="catalytic activity">
    <reaction evidence="7 8">
        <text>(R)-pantoate + beta-alanine + ATP = (R)-pantothenate + AMP + diphosphate + H(+)</text>
        <dbReference type="Rhea" id="RHEA:10912"/>
        <dbReference type="ChEBI" id="CHEBI:15378"/>
        <dbReference type="ChEBI" id="CHEBI:15980"/>
        <dbReference type="ChEBI" id="CHEBI:29032"/>
        <dbReference type="ChEBI" id="CHEBI:30616"/>
        <dbReference type="ChEBI" id="CHEBI:33019"/>
        <dbReference type="ChEBI" id="CHEBI:57966"/>
        <dbReference type="ChEBI" id="CHEBI:456215"/>
        <dbReference type="EC" id="6.3.2.1"/>
    </reaction>
</comment>
<protein>
    <recommendedName>
        <fullName evidence="8">Pantothenate synthetase</fullName>
        <shortName evidence="8">PS</shortName>
        <ecNumber evidence="8">6.3.2.1</ecNumber>
    </recommendedName>
    <alternativeName>
        <fullName evidence="8">Pantoate--beta-alanine ligase</fullName>
    </alternativeName>
    <alternativeName>
        <fullName evidence="8">Pantoate-activating enzyme</fullName>
    </alternativeName>
</protein>
<dbReference type="CDD" id="cd00560">
    <property type="entry name" value="PanC"/>
    <property type="match status" value="1"/>
</dbReference>
<dbReference type="GO" id="GO:0005524">
    <property type="term" value="F:ATP binding"/>
    <property type="evidence" value="ECO:0007669"/>
    <property type="project" value="UniProtKB-KW"/>
</dbReference>
<dbReference type="Gene3D" id="3.30.1300.10">
    <property type="entry name" value="Pantoate-beta-alanine ligase, C-terminal domain"/>
    <property type="match status" value="1"/>
</dbReference>
<accession>A0A4R3Y2F0</accession>
<feature type="binding site" evidence="8">
    <location>
        <position position="57"/>
    </location>
    <ligand>
        <name>beta-alanine</name>
        <dbReference type="ChEBI" id="CHEBI:57966"/>
    </ligand>
</feature>
<dbReference type="NCBIfam" id="TIGR00018">
    <property type="entry name" value="panC"/>
    <property type="match status" value="1"/>
</dbReference>
<keyword evidence="4 8" id="KW-0566">Pantothenate biosynthesis</keyword>
<evidence type="ECO:0000256" key="2">
    <source>
        <dbReference type="ARBA" id="ARBA00009256"/>
    </source>
</evidence>
<sequence>MEIISKIPVLQERLQPETDIAFVPTMGNLHEGHLALMALAKKRSKCVVASIFVNPMQFGPQEDLAKYPRTLAEDCHKLQAAGVDVVFTPTEQTLYPEPQQVLVEPPPIANELCGAYRPGHFRGVATVVLKLFNIVTPSVAVFGKKDYQQLHVIRSMVRQLNIPVEVVAGETMRAADGLALSSRNGFLSETQRDEAVRLFRNLEFIMHALVSGSRDFAFLENNAKAELEKYGWRVDYFSIRHQHSLSPAQVADTDLVILAACWLGGTRLIDNLEVFLPA</sequence>
<organism evidence="9 10">
    <name type="scientific">Sulfurirhabdus autotrophica</name>
    <dbReference type="NCBI Taxonomy" id="1706046"/>
    <lineage>
        <taxon>Bacteria</taxon>
        <taxon>Pseudomonadati</taxon>
        <taxon>Pseudomonadota</taxon>
        <taxon>Betaproteobacteria</taxon>
        <taxon>Nitrosomonadales</taxon>
        <taxon>Sulfuricellaceae</taxon>
        <taxon>Sulfurirhabdus</taxon>
    </lineage>
</organism>
<evidence type="ECO:0000256" key="1">
    <source>
        <dbReference type="ARBA" id="ARBA00004990"/>
    </source>
</evidence>
<reference evidence="9 10" key="1">
    <citation type="submission" date="2019-03" db="EMBL/GenBank/DDBJ databases">
        <title>Genomic Encyclopedia of Type Strains, Phase IV (KMG-IV): sequencing the most valuable type-strain genomes for metagenomic binning, comparative biology and taxonomic classification.</title>
        <authorList>
            <person name="Goeker M."/>
        </authorList>
    </citation>
    <scope>NUCLEOTIDE SEQUENCE [LARGE SCALE GENOMIC DNA]</scope>
    <source>
        <strain evidence="9 10">DSM 100309</strain>
    </source>
</reference>
<feature type="binding site" evidence="8">
    <location>
        <position position="57"/>
    </location>
    <ligand>
        <name>(R)-pantoate</name>
        <dbReference type="ChEBI" id="CHEBI:15980"/>
    </ligand>
</feature>
<dbReference type="Pfam" id="PF02569">
    <property type="entry name" value="Pantoate_ligase"/>
    <property type="match status" value="1"/>
</dbReference>
<dbReference type="Gene3D" id="3.40.50.620">
    <property type="entry name" value="HUPs"/>
    <property type="match status" value="1"/>
</dbReference>
<dbReference type="EC" id="6.3.2.1" evidence="8"/>
<dbReference type="PANTHER" id="PTHR21299:SF1">
    <property type="entry name" value="PANTOATE--BETA-ALANINE LIGASE"/>
    <property type="match status" value="1"/>
</dbReference>
<dbReference type="SUPFAM" id="SSF52374">
    <property type="entry name" value="Nucleotidylyl transferase"/>
    <property type="match status" value="1"/>
</dbReference>
<dbReference type="GO" id="GO:0004592">
    <property type="term" value="F:pantoate-beta-alanine ligase activity"/>
    <property type="evidence" value="ECO:0007669"/>
    <property type="project" value="UniProtKB-UniRule"/>
</dbReference>
<dbReference type="InterPro" id="IPR042176">
    <property type="entry name" value="Pantoate_ligase_C"/>
</dbReference>
<comment type="subcellular location">
    <subcellularLocation>
        <location evidence="8">Cytoplasm</location>
    </subcellularLocation>
</comment>
<dbReference type="GO" id="GO:0005829">
    <property type="term" value="C:cytosol"/>
    <property type="evidence" value="ECO:0007669"/>
    <property type="project" value="TreeGrafter"/>
</dbReference>
<evidence type="ECO:0000256" key="8">
    <source>
        <dbReference type="HAMAP-Rule" id="MF_00158"/>
    </source>
</evidence>
<comment type="pathway">
    <text evidence="1 8">Cofactor biosynthesis; (R)-pantothenate biosynthesis; (R)-pantothenate from (R)-pantoate and beta-alanine: step 1/1.</text>
</comment>
<keyword evidence="10" id="KW-1185">Reference proteome</keyword>
<comment type="subunit">
    <text evidence="8">Homodimer.</text>
</comment>
<comment type="caution">
    <text evidence="9">The sequence shown here is derived from an EMBL/GenBank/DDBJ whole genome shotgun (WGS) entry which is preliminary data.</text>
</comment>
<dbReference type="UniPathway" id="UPA00028">
    <property type="reaction ID" value="UER00005"/>
</dbReference>
<dbReference type="EMBL" id="SMCO01000008">
    <property type="protein sequence ID" value="TCV85876.1"/>
    <property type="molecule type" value="Genomic_DNA"/>
</dbReference>